<dbReference type="Proteomes" id="UP000814385">
    <property type="component" value="Unassembled WGS sequence"/>
</dbReference>
<name>A0ABS9PDQ7_9GAMM</name>
<reference evidence="4 5" key="1">
    <citation type="submission" date="2020-05" db="EMBL/GenBank/DDBJ databases">
        <title>Comparative genomic analysis of denitrifying bacteria from Halomonas genus.</title>
        <authorList>
            <person name="Wang L."/>
            <person name="Shao Z."/>
        </authorList>
    </citation>
    <scope>NUCLEOTIDE SEQUENCE [LARGE SCALE GENOMIC DNA]</scope>
    <source>
        <strain evidence="4 5">A4</strain>
    </source>
</reference>
<evidence type="ECO:0000313" key="4">
    <source>
        <dbReference type="EMBL" id="MCG6659912.1"/>
    </source>
</evidence>
<gene>
    <name evidence="4" type="ORF">HOP52_19420</name>
</gene>
<feature type="compositionally biased region" description="Polar residues" evidence="2">
    <location>
        <begin position="395"/>
        <end position="406"/>
    </location>
</feature>
<evidence type="ECO:0000259" key="3">
    <source>
        <dbReference type="PROSITE" id="PS50994"/>
    </source>
</evidence>
<dbReference type="Pfam" id="PF22483">
    <property type="entry name" value="Mu-transpos_C_2"/>
    <property type="match status" value="1"/>
</dbReference>
<comment type="similarity">
    <text evidence="1">Belongs to the transposase IS21/IS408/IS1162 family.</text>
</comment>
<protein>
    <submittedName>
        <fullName evidence="4">IS21 family transposase</fullName>
    </submittedName>
</protein>
<dbReference type="SUPFAM" id="SSF53098">
    <property type="entry name" value="Ribonuclease H-like"/>
    <property type="match status" value="1"/>
</dbReference>
<proteinExistence type="inferred from homology"/>
<dbReference type="NCBIfam" id="NF033546">
    <property type="entry name" value="transpos_IS21"/>
    <property type="match status" value="1"/>
</dbReference>
<keyword evidence="5" id="KW-1185">Reference proteome</keyword>
<feature type="region of interest" description="Disordered" evidence="2">
    <location>
        <begin position="365"/>
        <end position="406"/>
    </location>
</feature>
<sequence length="406" mass="45453">VKATVASRQRRYYEPVLDMVPGVQCQVDPGELREVMIGGEPRTVYFVVFVLSYSRLSYVGVSLAPLNTTTLIRLHDEAFRYFGGLPEECVYDQTKMVVISEQFRELEVNQRFQEYAATAGFRIHACCGYDPESKGKVEAGVKYAKQDAFYGETFRDEAELRRHVQQWLDEVANVRTHGTTGRQPRAHFAAEERAHLRPYLTPACVGRDADGLAPRQVDKTGLIAWKANKYSVPMAYQQGRVGAREQDGTLEIHDLENGEVIATHALHLGKGHTSRNESHYRDHRQREADLEQAIAQCLGETLGRQLCARLRESMPRHYKDQLRGAKQLLEGEAELDLALIGDWVTRERLTAGGLKQRLAAARLAKARGRDRDDDAPASAGTPPPDLTPYARLGRSSGQQEVTHGAA</sequence>
<comment type="caution">
    <text evidence="4">The sequence shown here is derived from an EMBL/GenBank/DDBJ whole genome shotgun (WGS) entry which is preliminary data.</text>
</comment>
<evidence type="ECO:0000256" key="2">
    <source>
        <dbReference type="SAM" id="MobiDB-lite"/>
    </source>
</evidence>
<feature type="non-terminal residue" evidence="4">
    <location>
        <position position="1"/>
    </location>
</feature>
<evidence type="ECO:0000313" key="5">
    <source>
        <dbReference type="Proteomes" id="UP000814385"/>
    </source>
</evidence>
<dbReference type="EMBL" id="JABFUC010000033">
    <property type="protein sequence ID" value="MCG6659912.1"/>
    <property type="molecule type" value="Genomic_DNA"/>
</dbReference>
<dbReference type="InterPro" id="IPR001584">
    <property type="entry name" value="Integrase_cat-core"/>
</dbReference>
<dbReference type="PANTHER" id="PTHR35004">
    <property type="entry name" value="TRANSPOSASE RV3428C-RELATED"/>
    <property type="match status" value="1"/>
</dbReference>
<dbReference type="Gene3D" id="3.30.420.10">
    <property type="entry name" value="Ribonuclease H-like superfamily/Ribonuclease H"/>
    <property type="match status" value="1"/>
</dbReference>
<dbReference type="InterPro" id="IPR012337">
    <property type="entry name" value="RNaseH-like_sf"/>
</dbReference>
<dbReference type="PANTHER" id="PTHR35004:SF6">
    <property type="entry name" value="TRANSPOSASE"/>
    <property type="match status" value="1"/>
</dbReference>
<dbReference type="RefSeq" id="WP_338072538.1">
    <property type="nucleotide sequence ID" value="NZ_JABFUC010000033.1"/>
</dbReference>
<evidence type="ECO:0000256" key="1">
    <source>
        <dbReference type="ARBA" id="ARBA00009277"/>
    </source>
</evidence>
<dbReference type="PROSITE" id="PS50994">
    <property type="entry name" value="INTEGRASE"/>
    <property type="match status" value="1"/>
</dbReference>
<dbReference type="InterPro" id="IPR036397">
    <property type="entry name" value="RNaseH_sf"/>
</dbReference>
<dbReference type="InterPro" id="IPR054353">
    <property type="entry name" value="IstA-like_C"/>
</dbReference>
<accession>A0ABS9PDQ7</accession>
<organism evidence="4 5">
    <name type="scientific">Billgrantia campisalis</name>
    <dbReference type="NCBI Taxonomy" id="74661"/>
    <lineage>
        <taxon>Bacteria</taxon>
        <taxon>Pseudomonadati</taxon>
        <taxon>Pseudomonadota</taxon>
        <taxon>Gammaproteobacteria</taxon>
        <taxon>Oceanospirillales</taxon>
        <taxon>Halomonadaceae</taxon>
        <taxon>Billgrantia</taxon>
    </lineage>
</organism>
<feature type="domain" description="Integrase catalytic" evidence="3">
    <location>
        <begin position="17"/>
        <end position="192"/>
    </location>
</feature>